<dbReference type="EMBL" id="CM037618">
    <property type="protein sequence ID" value="KAH8000777.1"/>
    <property type="molecule type" value="Genomic_DNA"/>
</dbReference>
<sequence length="212" mass="22720">MATVPFSPEREIFRKSAAENTRASSRLTCSSPTSRWAETESRSATFETDGRHRTPSWSSGGHRGRRASSADPCAGHREHSSGSRGRETGERQRSDDQTAAAPTAKTVFPAQTARCPDDLGEASGAAGNRQETTLTVANRAGDVPNEWSLFSPHQLVVSQQSMTVSWVGKTSFGHMPIEELLSGPGTAELGASVHGNLILHSEFSSNPEQKGE</sequence>
<reference evidence="1" key="1">
    <citation type="submission" date="2021-08" db="EMBL/GenBank/DDBJ databases">
        <title>The first chromosome-level gecko genome reveals the dynamic sex chromosomes of Neotropical dwarf geckos (Sphaerodactylidae: Sphaerodactylus).</title>
        <authorList>
            <person name="Pinto B.J."/>
            <person name="Keating S.E."/>
            <person name="Gamble T."/>
        </authorList>
    </citation>
    <scope>NUCLEOTIDE SEQUENCE</scope>
    <source>
        <strain evidence="1">TG3544</strain>
    </source>
</reference>
<evidence type="ECO:0000313" key="2">
    <source>
        <dbReference type="Proteomes" id="UP000827872"/>
    </source>
</evidence>
<accession>A0ACB8F6L3</accession>
<name>A0ACB8F6L3_9SAUR</name>
<proteinExistence type="predicted"/>
<organism evidence="1 2">
    <name type="scientific">Sphaerodactylus townsendi</name>
    <dbReference type="NCBI Taxonomy" id="933632"/>
    <lineage>
        <taxon>Eukaryota</taxon>
        <taxon>Metazoa</taxon>
        <taxon>Chordata</taxon>
        <taxon>Craniata</taxon>
        <taxon>Vertebrata</taxon>
        <taxon>Euteleostomi</taxon>
        <taxon>Lepidosauria</taxon>
        <taxon>Squamata</taxon>
        <taxon>Bifurcata</taxon>
        <taxon>Gekkota</taxon>
        <taxon>Sphaerodactylidae</taxon>
        <taxon>Sphaerodactylus</taxon>
    </lineage>
</organism>
<protein>
    <submittedName>
        <fullName evidence="1">Uncharacterized protein</fullName>
    </submittedName>
</protein>
<comment type="caution">
    <text evidence="1">The sequence shown here is derived from an EMBL/GenBank/DDBJ whole genome shotgun (WGS) entry which is preliminary data.</text>
</comment>
<gene>
    <name evidence="1" type="ORF">K3G42_028695</name>
</gene>
<dbReference type="Proteomes" id="UP000827872">
    <property type="component" value="Linkage Group LG05"/>
</dbReference>
<keyword evidence="2" id="KW-1185">Reference proteome</keyword>
<evidence type="ECO:0000313" key="1">
    <source>
        <dbReference type="EMBL" id="KAH8000777.1"/>
    </source>
</evidence>